<comment type="caution">
    <text evidence="2">The sequence shown here is derived from an EMBL/GenBank/DDBJ whole genome shotgun (WGS) entry which is preliminary data.</text>
</comment>
<organism evidence="2 3">
    <name type="scientific">Zophobas morio</name>
    <dbReference type="NCBI Taxonomy" id="2755281"/>
    <lineage>
        <taxon>Eukaryota</taxon>
        <taxon>Metazoa</taxon>
        <taxon>Ecdysozoa</taxon>
        <taxon>Arthropoda</taxon>
        <taxon>Hexapoda</taxon>
        <taxon>Insecta</taxon>
        <taxon>Pterygota</taxon>
        <taxon>Neoptera</taxon>
        <taxon>Endopterygota</taxon>
        <taxon>Coleoptera</taxon>
        <taxon>Polyphaga</taxon>
        <taxon>Cucujiformia</taxon>
        <taxon>Tenebrionidae</taxon>
        <taxon>Zophobas</taxon>
    </lineage>
</organism>
<dbReference type="AlphaFoldDB" id="A0AA38IXA5"/>
<accession>A0AA38IXA5</accession>
<name>A0AA38IXA5_9CUCU</name>
<dbReference type="Proteomes" id="UP001168821">
    <property type="component" value="Unassembled WGS sequence"/>
</dbReference>
<evidence type="ECO:0000256" key="1">
    <source>
        <dbReference type="SAM" id="MobiDB-lite"/>
    </source>
</evidence>
<keyword evidence="3" id="KW-1185">Reference proteome</keyword>
<dbReference type="EMBL" id="JALNTZ010000002">
    <property type="protein sequence ID" value="KAJ3662022.1"/>
    <property type="molecule type" value="Genomic_DNA"/>
</dbReference>
<proteinExistence type="predicted"/>
<reference evidence="2" key="1">
    <citation type="journal article" date="2023" name="G3 (Bethesda)">
        <title>Whole genome assemblies of Zophobas morio and Tenebrio molitor.</title>
        <authorList>
            <person name="Kaur S."/>
            <person name="Stinson S.A."/>
            <person name="diCenzo G.C."/>
        </authorList>
    </citation>
    <scope>NUCLEOTIDE SEQUENCE</scope>
    <source>
        <strain evidence="2">QUZm001</strain>
    </source>
</reference>
<evidence type="ECO:0000313" key="3">
    <source>
        <dbReference type="Proteomes" id="UP001168821"/>
    </source>
</evidence>
<protein>
    <submittedName>
        <fullName evidence="2">Uncharacterized protein</fullName>
    </submittedName>
</protein>
<sequence>MYYEFVKRENSTLNKLNSHLEQRITDQETIIRLLHVQVNLTTASVPSTKITNNQHKVIDKRKKKETDKYISNQNEDTSKKRPSTKIVNRLKTTVNDSDEQNQKKYVVNGKKSITNKGTYSNNNSFAGVTKRAWLHLGKVQLNTTAEQVQNYLQTTFPNKQFIVEQLPTRENANSISFKIGADYSLAELQNEENWPENVMVRRYSFFREKSTTDK</sequence>
<feature type="region of interest" description="Disordered" evidence="1">
    <location>
        <begin position="58"/>
        <end position="82"/>
    </location>
</feature>
<evidence type="ECO:0000313" key="2">
    <source>
        <dbReference type="EMBL" id="KAJ3662022.1"/>
    </source>
</evidence>
<gene>
    <name evidence="2" type="ORF">Zmor_006390</name>
</gene>